<evidence type="ECO:0000256" key="1">
    <source>
        <dbReference type="ARBA" id="ARBA00005384"/>
    </source>
</evidence>
<protein>
    <submittedName>
        <fullName evidence="7">Aminotransferase class I/II-fold pyridoxal phosphate-dependent enzyme</fullName>
    </submittedName>
</protein>
<keyword evidence="7" id="KW-0032">Aminotransferase</keyword>
<gene>
    <name evidence="7" type="ORF">K6K13_03805</name>
</gene>
<evidence type="ECO:0000259" key="6">
    <source>
        <dbReference type="PROSITE" id="PS50949"/>
    </source>
</evidence>
<keyword evidence="2" id="KW-0663">Pyridoxal phosphate</keyword>
<proteinExistence type="inferred from homology"/>
<dbReference type="PROSITE" id="PS50949">
    <property type="entry name" value="HTH_GNTR"/>
    <property type="match status" value="1"/>
</dbReference>
<comment type="similarity">
    <text evidence="1">In the C-terminal section; belongs to the class-I pyridoxal-phosphate-dependent aminotransferase family.</text>
</comment>
<sequence>MTAKIDPVWLAGMLTDPSIRGIAMDIAALIREEHIAIGSQLPSVRELAEILRVSPATISAAWAQLKRQNVVTGRGRTGVWVCSQRISPRPERFERIGNFGDTIQINMELSSPDPALLPNLAAALQHALSQPTLNSYQRTAIVPELEEAVRKRWPYPAEAFITSSGGFDGLLLALQALIFPGSTVAIESPTTARLLDLLDLLGMNAIKVGCDANGPDIEELKQALQQKPVAFIFQPRTHSHTGCAVSPERLEDMAAVMAEHENVLILEDDGIGELSTCPAISLGRYYPERTVHVCSYSKAYGPDLRLAVISGSKTRMDQLQSFRHFGVGWSSRILQGALAYLLNDAQAQHDIAHAKQVYHQRRQALVDALARRDIQVPESDALCIWLPVPSERHALVTLAVRGIAVRVGVGAGVKSGEFIRLSISQLQEHQVETVADAVSQIFR</sequence>
<evidence type="ECO:0000313" key="7">
    <source>
        <dbReference type="EMBL" id="QZN96579.1"/>
    </source>
</evidence>
<dbReference type="InterPro" id="IPR000524">
    <property type="entry name" value="Tscrpt_reg_HTH_GntR"/>
</dbReference>
<dbReference type="InterPro" id="IPR036388">
    <property type="entry name" value="WH-like_DNA-bd_sf"/>
</dbReference>
<name>A0ABX9ASZ2_9ENTR</name>
<dbReference type="GO" id="GO:0008483">
    <property type="term" value="F:transaminase activity"/>
    <property type="evidence" value="ECO:0007669"/>
    <property type="project" value="UniProtKB-KW"/>
</dbReference>
<keyword evidence="3" id="KW-0805">Transcription regulation</keyword>
<dbReference type="InterPro" id="IPR036390">
    <property type="entry name" value="WH_DNA-bd_sf"/>
</dbReference>
<keyword evidence="7" id="KW-0808">Transferase</keyword>
<evidence type="ECO:0000256" key="3">
    <source>
        <dbReference type="ARBA" id="ARBA00023015"/>
    </source>
</evidence>
<evidence type="ECO:0000313" key="8">
    <source>
        <dbReference type="Proteomes" id="UP000825886"/>
    </source>
</evidence>
<accession>A0ABX9ASZ2</accession>
<feature type="domain" description="HTH gntR-type" evidence="6">
    <location>
        <begin position="16"/>
        <end position="84"/>
    </location>
</feature>
<dbReference type="SUPFAM" id="SSF53383">
    <property type="entry name" value="PLP-dependent transferases"/>
    <property type="match status" value="1"/>
</dbReference>
<dbReference type="InterPro" id="IPR015424">
    <property type="entry name" value="PyrdxlP-dep_Trfase"/>
</dbReference>
<dbReference type="SUPFAM" id="SSF46785">
    <property type="entry name" value="Winged helix' DNA-binding domain"/>
    <property type="match status" value="1"/>
</dbReference>
<organism evidence="7 8">
    <name type="scientific">Symbiopectobacterium purcellii</name>
    <dbReference type="NCBI Taxonomy" id="2871826"/>
    <lineage>
        <taxon>Bacteria</taxon>
        <taxon>Pseudomonadati</taxon>
        <taxon>Pseudomonadota</taxon>
        <taxon>Gammaproteobacteria</taxon>
        <taxon>Enterobacterales</taxon>
        <taxon>Enterobacteriaceae</taxon>
    </lineage>
</organism>
<keyword evidence="4" id="KW-0238">DNA-binding</keyword>
<dbReference type="InterPro" id="IPR015422">
    <property type="entry name" value="PyrdxlP-dep_Trfase_small"/>
</dbReference>
<evidence type="ECO:0000256" key="5">
    <source>
        <dbReference type="ARBA" id="ARBA00023163"/>
    </source>
</evidence>
<evidence type="ECO:0000256" key="4">
    <source>
        <dbReference type="ARBA" id="ARBA00023125"/>
    </source>
</evidence>
<dbReference type="EMBL" id="CP081864">
    <property type="protein sequence ID" value="QZN96579.1"/>
    <property type="molecule type" value="Genomic_DNA"/>
</dbReference>
<evidence type="ECO:0000256" key="2">
    <source>
        <dbReference type="ARBA" id="ARBA00022898"/>
    </source>
</evidence>
<dbReference type="Gene3D" id="3.90.1150.10">
    <property type="entry name" value="Aspartate Aminotransferase, domain 1"/>
    <property type="match status" value="1"/>
</dbReference>
<dbReference type="Proteomes" id="UP000825886">
    <property type="component" value="Chromosome"/>
</dbReference>
<dbReference type="Pfam" id="PF00392">
    <property type="entry name" value="GntR"/>
    <property type="match status" value="1"/>
</dbReference>
<keyword evidence="8" id="KW-1185">Reference proteome</keyword>
<dbReference type="InterPro" id="IPR051446">
    <property type="entry name" value="HTH_trans_reg/aminotransferase"/>
</dbReference>
<dbReference type="Gene3D" id="3.40.640.10">
    <property type="entry name" value="Type I PLP-dependent aspartate aminotransferase-like (Major domain)"/>
    <property type="match status" value="1"/>
</dbReference>
<reference evidence="7 8" key="1">
    <citation type="submission" date="2021-08" db="EMBL/GenBank/DDBJ databases">
        <title>Culture and genomic analysis of Symbiopectobacterium purcellii sp. nov. gen. nov., isolated from the leafhopper Empoasca decipiens.</title>
        <authorList>
            <person name="Nadal-Jimenez P."/>
            <person name="Siozios S."/>
            <person name="Halliday N."/>
            <person name="Camara M."/>
            <person name="Hurst G.D.D."/>
        </authorList>
    </citation>
    <scope>NUCLEOTIDE SEQUENCE [LARGE SCALE GENOMIC DNA]</scope>
    <source>
        <strain evidence="7 8">SyEd1</strain>
    </source>
</reference>
<dbReference type="Pfam" id="PF00155">
    <property type="entry name" value="Aminotran_1_2"/>
    <property type="match status" value="1"/>
</dbReference>
<keyword evidence="5" id="KW-0804">Transcription</keyword>
<dbReference type="RefSeq" id="WP_222159606.1">
    <property type="nucleotide sequence ID" value="NZ_CP081864.1"/>
</dbReference>
<dbReference type="PANTHER" id="PTHR46577">
    <property type="entry name" value="HTH-TYPE TRANSCRIPTIONAL REGULATORY PROTEIN GABR"/>
    <property type="match status" value="1"/>
</dbReference>
<dbReference type="InterPro" id="IPR004839">
    <property type="entry name" value="Aminotransferase_I/II_large"/>
</dbReference>
<dbReference type="Gene3D" id="1.10.10.10">
    <property type="entry name" value="Winged helix-like DNA-binding domain superfamily/Winged helix DNA-binding domain"/>
    <property type="match status" value="1"/>
</dbReference>
<dbReference type="CDD" id="cd00609">
    <property type="entry name" value="AAT_like"/>
    <property type="match status" value="1"/>
</dbReference>
<dbReference type="PANTHER" id="PTHR46577:SF1">
    <property type="entry name" value="HTH-TYPE TRANSCRIPTIONAL REGULATORY PROTEIN GABR"/>
    <property type="match status" value="1"/>
</dbReference>
<dbReference type="SMART" id="SM00345">
    <property type="entry name" value="HTH_GNTR"/>
    <property type="match status" value="1"/>
</dbReference>
<dbReference type="InterPro" id="IPR015421">
    <property type="entry name" value="PyrdxlP-dep_Trfase_major"/>
</dbReference>